<accession>A0AAD0MKS3</accession>
<dbReference type="EMBL" id="CP027116">
    <property type="protein sequence ID" value="AVM23248.1"/>
    <property type="molecule type" value="Genomic_DNA"/>
</dbReference>
<sequence>MKRMKPTEIKDFDTTIQSAIEPGKVRIIVIDGNEGTAHITDAPEHGKTIIQTAKGHFARVDHEIGFKIK</sequence>
<proteinExistence type="predicted"/>
<gene>
    <name evidence="1" type="ORF">C5695_05175</name>
</gene>
<reference evidence="1 2" key="1">
    <citation type="submission" date="2018-02" db="EMBL/GenBank/DDBJ databases">
        <title>The complete genome of two Bacillus pumilus strains from Cuatro Cienegas, Coahuila, Mexico.</title>
        <authorList>
            <person name="Zarza E."/>
            <person name="Alcaraz L.D."/>
            <person name="Aguilar-Salinas B."/>
            <person name="Islas A."/>
            <person name="Olmedo-Alvarez G."/>
        </authorList>
    </citation>
    <scope>NUCLEOTIDE SEQUENCE [LARGE SCALE GENOMIC DNA]</scope>
    <source>
        <strain evidence="1 2">145</strain>
    </source>
</reference>
<dbReference type="Pfam" id="PF17356">
    <property type="entry name" value="PBSX_XtrA"/>
    <property type="match status" value="1"/>
</dbReference>
<protein>
    <submittedName>
        <fullName evidence="1">Uncharacterized protein</fullName>
    </submittedName>
</protein>
<dbReference type="Proteomes" id="UP000264960">
    <property type="component" value="Chromosome"/>
</dbReference>
<evidence type="ECO:0000313" key="1">
    <source>
        <dbReference type="EMBL" id="AVM23248.1"/>
    </source>
</evidence>
<dbReference type="AlphaFoldDB" id="A0AAD0MKS3"/>
<name>A0AAD0MKS3_BACPU</name>
<dbReference type="InterPro" id="IPR035530">
    <property type="entry name" value="PBSX_XtrA"/>
</dbReference>
<organism evidence="1 2">
    <name type="scientific">Bacillus pumilus</name>
    <name type="common">Bacillus mesentericus</name>
    <dbReference type="NCBI Taxonomy" id="1408"/>
    <lineage>
        <taxon>Bacteria</taxon>
        <taxon>Bacillati</taxon>
        <taxon>Bacillota</taxon>
        <taxon>Bacilli</taxon>
        <taxon>Bacillales</taxon>
        <taxon>Bacillaceae</taxon>
        <taxon>Bacillus</taxon>
    </lineage>
</organism>
<evidence type="ECO:0000313" key="2">
    <source>
        <dbReference type="Proteomes" id="UP000264960"/>
    </source>
</evidence>